<dbReference type="EMBL" id="JPRO01000015">
    <property type="protein sequence ID" value="KFF01724.1"/>
    <property type="molecule type" value="Genomic_DNA"/>
</dbReference>
<proteinExistence type="predicted"/>
<dbReference type="AlphaFoldDB" id="A0A085ZBB0"/>
<comment type="caution">
    <text evidence="1">The sequence shown here is derived from an EMBL/GenBank/DDBJ whole genome shotgun (WGS) entry which is preliminary data.</text>
</comment>
<sequence>MNGNLKIGSRHVHLANGEPVQVTGSITIKRGRVCEIDNGSGYYEPTQKEAANFKKIFEESGIDMSKAKENYKYFKN</sequence>
<evidence type="ECO:0000313" key="2">
    <source>
        <dbReference type="Proteomes" id="UP000028703"/>
    </source>
</evidence>
<name>A0A085ZBB0_9FLAO</name>
<reference evidence="1 2" key="1">
    <citation type="submission" date="2014-07" db="EMBL/GenBank/DDBJ databases">
        <title>Genome of Chryseobacterium luteum DSM 18605.</title>
        <authorList>
            <person name="Stropko S.J."/>
            <person name="Pipes S.E."/>
            <person name="Newman J.D."/>
        </authorList>
    </citation>
    <scope>NUCLEOTIDE SEQUENCE [LARGE SCALE GENOMIC DNA]</scope>
    <source>
        <strain evidence="1 2">DSM 18605</strain>
    </source>
</reference>
<dbReference type="Proteomes" id="UP000028703">
    <property type="component" value="Unassembled WGS sequence"/>
</dbReference>
<gene>
    <name evidence="1" type="ORF">IX38_16790</name>
</gene>
<dbReference type="STRING" id="421531.IX38_16790"/>
<dbReference type="OrthoDB" id="1332052at2"/>
<dbReference type="RefSeq" id="WP_034706623.1">
    <property type="nucleotide sequence ID" value="NZ_JPRO01000015.1"/>
</dbReference>
<protein>
    <submittedName>
        <fullName evidence="1">Uncharacterized protein</fullName>
    </submittedName>
</protein>
<keyword evidence="2" id="KW-1185">Reference proteome</keyword>
<accession>A0A085ZBB0</accession>
<evidence type="ECO:0000313" key="1">
    <source>
        <dbReference type="EMBL" id="KFF01724.1"/>
    </source>
</evidence>
<organism evidence="1 2">
    <name type="scientific">Chryseobacterium luteum</name>
    <dbReference type="NCBI Taxonomy" id="421531"/>
    <lineage>
        <taxon>Bacteria</taxon>
        <taxon>Pseudomonadati</taxon>
        <taxon>Bacteroidota</taxon>
        <taxon>Flavobacteriia</taxon>
        <taxon>Flavobacteriales</taxon>
        <taxon>Weeksellaceae</taxon>
        <taxon>Chryseobacterium group</taxon>
        <taxon>Chryseobacterium</taxon>
    </lineage>
</organism>